<organism evidence="2 3">
    <name type="scientific">Meloidogyne enterolobii</name>
    <name type="common">Root-knot nematode worm</name>
    <name type="synonym">Meloidogyne mayaguensis</name>
    <dbReference type="NCBI Taxonomy" id="390850"/>
    <lineage>
        <taxon>Eukaryota</taxon>
        <taxon>Metazoa</taxon>
        <taxon>Ecdysozoa</taxon>
        <taxon>Nematoda</taxon>
        <taxon>Chromadorea</taxon>
        <taxon>Rhabditida</taxon>
        <taxon>Tylenchina</taxon>
        <taxon>Tylenchomorpha</taxon>
        <taxon>Tylenchoidea</taxon>
        <taxon>Meloidogynidae</taxon>
        <taxon>Meloidogyninae</taxon>
        <taxon>Meloidogyne</taxon>
    </lineage>
</organism>
<sequence>MPGHSIKEFSLKMVIMPLQALLAILMFFCVRIFLSNCSINDRMFEPISTVKVIMEKEISADKMPINDVAGCSGILFCYPSQLSPNSERTWKFNKAYELTKKGESQLCLNALTETKEFERLKNIPWNGLMVFKEGKNDMEIFADIFLKELVFPL</sequence>
<reference evidence="2 3" key="1">
    <citation type="submission" date="2020-08" db="EMBL/GenBank/DDBJ databases">
        <authorList>
            <person name="Koutsovoulos G."/>
            <person name="Danchin GJ E."/>
        </authorList>
    </citation>
    <scope>NUCLEOTIDE SEQUENCE [LARGE SCALE GENOMIC DNA]</scope>
</reference>
<name>A0A6V7VX93_MELEN</name>
<evidence type="ECO:0000256" key="1">
    <source>
        <dbReference type="SAM" id="Phobius"/>
    </source>
</evidence>
<keyword evidence="1" id="KW-0472">Membrane</keyword>
<feature type="transmembrane region" description="Helical" evidence="1">
    <location>
        <begin position="14"/>
        <end position="34"/>
    </location>
</feature>
<dbReference type="AlphaFoldDB" id="A0A6V7VX93"/>
<evidence type="ECO:0000313" key="2">
    <source>
        <dbReference type="EMBL" id="CAD2179392.1"/>
    </source>
</evidence>
<accession>A0A6V7VX93</accession>
<dbReference type="EMBL" id="CAJEWN010000342">
    <property type="protein sequence ID" value="CAD2179392.1"/>
    <property type="molecule type" value="Genomic_DNA"/>
</dbReference>
<keyword evidence="1" id="KW-1133">Transmembrane helix</keyword>
<gene>
    <name evidence="2" type="ORF">MENT_LOCUS31393</name>
</gene>
<proteinExistence type="predicted"/>
<comment type="caution">
    <text evidence="2">The sequence shown here is derived from an EMBL/GenBank/DDBJ whole genome shotgun (WGS) entry which is preliminary data.</text>
</comment>
<keyword evidence="1" id="KW-0812">Transmembrane</keyword>
<protein>
    <submittedName>
        <fullName evidence="2">Uncharacterized protein</fullName>
    </submittedName>
</protein>
<evidence type="ECO:0000313" key="3">
    <source>
        <dbReference type="Proteomes" id="UP000580250"/>
    </source>
</evidence>
<dbReference type="Proteomes" id="UP000580250">
    <property type="component" value="Unassembled WGS sequence"/>
</dbReference>